<evidence type="ECO:0000256" key="1">
    <source>
        <dbReference type="ARBA" id="ARBA00010688"/>
    </source>
</evidence>
<dbReference type="GO" id="GO:0005829">
    <property type="term" value="C:cytosol"/>
    <property type="evidence" value="ECO:0007669"/>
    <property type="project" value="TreeGrafter"/>
</dbReference>
<keyword evidence="2" id="KW-0808">Transferase</keyword>
<dbReference type="GO" id="GO:0042840">
    <property type="term" value="P:D-glucuronate catabolic process"/>
    <property type="evidence" value="ECO:0007669"/>
    <property type="project" value="TreeGrafter"/>
</dbReference>
<reference evidence="5" key="1">
    <citation type="submission" date="2020-01" db="EMBL/GenBank/DDBJ databases">
        <authorList>
            <person name="Rat A."/>
        </authorList>
    </citation>
    <scope>NUCLEOTIDE SEQUENCE</scope>
    <source>
        <strain evidence="5">LMG 28251</strain>
    </source>
</reference>
<comment type="similarity">
    <text evidence="1">Belongs to the carbohydrate kinase PfkB family.</text>
</comment>
<keyword evidence="6" id="KW-1185">Reference proteome</keyword>
<evidence type="ECO:0000256" key="3">
    <source>
        <dbReference type="ARBA" id="ARBA00022777"/>
    </source>
</evidence>
<proteinExistence type="inferred from homology"/>
<dbReference type="Proteomes" id="UP001196068">
    <property type="component" value="Unassembled WGS sequence"/>
</dbReference>
<comment type="caution">
    <text evidence="5">The sequence shown here is derived from an EMBL/GenBank/DDBJ whole genome shotgun (WGS) entry which is preliminary data.</text>
</comment>
<reference evidence="5" key="2">
    <citation type="journal article" date="2021" name="Syst. Appl. Microbiol.">
        <title>Roseomonas hellenica sp. nov., isolated from roots of wild-growing Alkanna tinctoria.</title>
        <authorList>
            <person name="Rat A."/>
            <person name="Naranjo H.D."/>
            <person name="Lebbe L."/>
            <person name="Cnockaert M."/>
            <person name="Krigas N."/>
            <person name="Grigoriadou K."/>
            <person name="Maloupa E."/>
            <person name="Willems A."/>
        </authorList>
    </citation>
    <scope>NUCLEOTIDE SEQUENCE</scope>
    <source>
        <strain evidence="5">LMG 28251</strain>
    </source>
</reference>
<dbReference type="Gene3D" id="3.40.1190.20">
    <property type="match status" value="1"/>
</dbReference>
<gene>
    <name evidence="5" type="ORF">GXW79_13140</name>
</gene>
<dbReference type="GO" id="GO:0019698">
    <property type="term" value="P:D-galacturonate catabolic process"/>
    <property type="evidence" value="ECO:0007669"/>
    <property type="project" value="TreeGrafter"/>
</dbReference>
<dbReference type="EMBL" id="JAAEDH010000014">
    <property type="protein sequence ID" value="MBR0656021.1"/>
    <property type="molecule type" value="Genomic_DNA"/>
</dbReference>
<dbReference type="InterPro" id="IPR011611">
    <property type="entry name" value="PfkB_dom"/>
</dbReference>
<dbReference type="GO" id="GO:0006974">
    <property type="term" value="P:DNA damage response"/>
    <property type="evidence" value="ECO:0007669"/>
    <property type="project" value="TreeGrafter"/>
</dbReference>
<feature type="domain" description="Carbohydrate kinase PfkB" evidence="4">
    <location>
        <begin position="31"/>
        <end position="298"/>
    </location>
</feature>
<dbReference type="InterPro" id="IPR050306">
    <property type="entry name" value="PfkB_Carbo_kinase"/>
</dbReference>
<protein>
    <submittedName>
        <fullName evidence="5">Sugar kinase</fullName>
    </submittedName>
</protein>
<evidence type="ECO:0000259" key="4">
    <source>
        <dbReference type="Pfam" id="PF00294"/>
    </source>
</evidence>
<dbReference type="CDD" id="cd01166">
    <property type="entry name" value="KdgK"/>
    <property type="match status" value="1"/>
</dbReference>
<sequence length="307" mass="31742">MSTPALLCMGEPMLELNRQPPDAESRALYLEGHGGDTSNAAIAAARSGASVGYITAIGSDAAGQSFLDLWKRENVDTATVTIRPDAPTGLYLVTHGPQGHEFTFYRTNSAAAQMTPADIPEAAIRAARILHVSGISQAISATACDAVFHAIHTARAAGTLVSYDTNLRLRLWPAARAAAIIHAALALSDIALPSLDDARTLTGLDTPDAIADFYLTLCPTVLLKLGAQGALCATRTHRTHIPAHPVTPIDATGAGDCFAGAFLARHLAGDTLEDATRYATIAAALSTTGFGAVAPIPTAEAVLAARG</sequence>
<organism evidence="5 6">
    <name type="scientific">Plastoroseomonas arctica</name>
    <dbReference type="NCBI Taxonomy" id="1509237"/>
    <lineage>
        <taxon>Bacteria</taxon>
        <taxon>Pseudomonadati</taxon>
        <taxon>Pseudomonadota</taxon>
        <taxon>Alphaproteobacteria</taxon>
        <taxon>Acetobacterales</taxon>
        <taxon>Acetobacteraceae</taxon>
        <taxon>Plastoroseomonas</taxon>
    </lineage>
</organism>
<evidence type="ECO:0000256" key="2">
    <source>
        <dbReference type="ARBA" id="ARBA00022679"/>
    </source>
</evidence>
<dbReference type="InterPro" id="IPR029056">
    <property type="entry name" value="Ribokinase-like"/>
</dbReference>
<name>A0AAF1KM90_9PROT</name>
<keyword evidence="3 5" id="KW-0418">Kinase</keyword>
<dbReference type="RefSeq" id="WP_211874862.1">
    <property type="nucleotide sequence ID" value="NZ_JAAEDH010000014.1"/>
</dbReference>
<dbReference type="PANTHER" id="PTHR43085">
    <property type="entry name" value="HEXOKINASE FAMILY MEMBER"/>
    <property type="match status" value="1"/>
</dbReference>
<dbReference type="GO" id="GO:0008673">
    <property type="term" value="F:2-dehydro-3-deoxygluconokinase activity"/>
    <property type="evidence" value="ECO:0007669"/>
    <property type="project" value="TreeGrafter"/>
</dbReference>
<dbReference type="PANTHER" id="PTHR43085:SF15">
    <property type="entry name" value="2-DEHYDRO-3-DEOXYGLUCONOKINASE"/>
    <property type="match status" value="1"/>
</dbReference>
<accession>A0AAF1KM90</accession>
<dbReference type="AlphaFoldDB" id="A0AAF1KM90"/>
<evidence type="ECO:0000313" key="5">
    <source>
        <dbReference type="EMBL" id="MBR0656021.1"/>
    </source>
</evidence>
<evidence type="ECO:0000313" key="6">
    <source>
        <dbReference type="Proteomes" id="UP001196068"/>
    </source>
</evidence>
<dbReference type="SUPFAM" id="SSF53613">
    <property type="entry name" value="Ribokinase-like"/>
    <property type="match status" value="1"/>
</dbReference>
<dbReference type="Pfam" id="PF00294">
    <property type="entry name" value="PfkB"/>
    <property type="match status" value="1"/>
</dbReference>